<dbReference type="SUPFAM" id="SSF81383">
    <property type="entry name" value="F-box domain"/>
    <property type="match status" value="1"/>
</dbReference>
<keyword evidence="3" id="KW-1185">Reference proteome</keyword>
<proteinExistence type="predicted"/>
<dbReference type="Gene3D" id="1.20.1280.50">
    <property type="match status" value="1"/>
</dbReference>
<dbReference type="EMBL" id="JAWXYG010000007">
    <property type="protein sequence ID" value="KAK4267936.1"/>
    <property type="molecule type" value="Genomic_DNA"/>
</dbReference>
<sequence>MERTVINVAAPYLAEEMITNILKRLPVKSLLRFRCVCKQWKNLFKTPSFIQEHLSHSNNQDPSLLMVADCSNDGLFLFLFSCTMQFREVDNAPLIGSFRGFELVGSSNGLLCFINKNKHPPAPLVWNPATRELKQVPCDEFSGLYLDNPFYLDFGWCFGFGFNPVINEYKIVRLSQSYSDISEAKVCSLGTGSWRNIQFDKRYVSISSHSVTVKGVTFWHGSDNFIMGTQDCRHVIISFDLATEMFNVIPWPALVSFSGPDFADYSADLAVYDACNHF</sequence>
<dbReference type="Proteomes" id="UP001293593">
    <property type="component" value="Unassembled WGS sequence"/>
</dbReference>
<name>A0AAE1JCP9_9FABA</name>
<dbReference type="InterPro" id="IPR036047">
    <property type="entry name" value="F-box-like_dom_sf"/>
</dbReference>
<dbReference type="InterPro" id="IPR017451">
    <property type="entry name" value="F-box-assoc_interact_dom"/>
</dbReference>
<reference evidence="2" key="1">
    <citation type="submission" date="2023-10" db="EMBL/GenBank/DDBJ databases">
        <title>Chromosome-level genome of the transformable northern wattle, Acacia crassicarpa.</title>
        <authorList>
            <person name="Massaro I."/>
            <person name="Sinha N.R."/>
            <person name="Poethig S."/>
            <person name="Leichty A.R."/>
        </authorList>
    </citation>
    <scope>NUCLEOTIDE SEQUENCE</scope>
    <source>
        <strain evidence="2">Acra3RX</strain>
        <tissue evidence="2">Leaf</tissue>
    </source>
</reference>
<gene>
    <name evidence="2" type="ORF">QN277_024654</name>
</gene>
<dbReference type="PANTHER" id="PTHR31672">
    <property type="entry name" value="BNACNNG10540D PROTEIN"/>
    <property type="match status" value="1"/>
</dbReference>
<dbReference type="Pfam" id="PF00646">
    <property type="entry name" value="F-box"/>
    <property type="match status" value="1"/>
</dbReference>
<dbReference type="InterPro" id="IPR050796">
    <property type="entry name" value="SCF_F-box_component"/>
</dbReference>
<feature type="domain" description="F-box" evidence="1">
    <location>
        <begin position="7"/>
        <end position="53"/>
    </location>
</feature>
<dbReference type="CDD" id="cd22157">
    <property type="entry name" value="F-box_AtFBW1-like"/>
    <property type="match status" value="1"/>
</dbReference>
<evidence type="ECO:0000313" key="2">
    <source>
        <dbReference type="EMBL" id="KAK4267936.1"/>
    </source>
</evidence>
<protein>
    <recommendedName>
        <fullName evidence="1">F-box domain-containing protein</fullName>
    </recommendedName>
</protein>
<accession>A0AAE1JCP9</accession>
<dbReference type="SMART" id="SM00256">
    <property type="entry name" value="FBOX"/>
    <property type="match status" value="1"/>
</dbReference>
<organism evidence="2 3">
    <name type="scientific">Acacia crassicarpa</name>
    <name type="common">northern wattle</name>
    <dbReference type="NCBI Taxonomy" id="499986"/>
    <lineage>
        <taxon>Eukaryota</taxon>
        <taxon>Viridiplantae</taxon>
        <taxon>Streptophyta</taxon>
        <taxon>Embryophyta</taxon>
        <taxon>Tracheophyta</taxon>
        <taxon>Spermatophyta</taxon>
        <taxon>Magnoliopsida</taxon>
        <taxon>eudicotyledons</taxon>
        <taxon>Gunneridae</taxon>
        <taxon>Pentapetalae</taxon>
        <taxon>rosids</taxon>
        <taxon>fabids</taxon>
        <taxon>Fabales</taxon>
        <taxon>Fabaceae</taxon>
        <taxon>Caesalpinioideae</taxon>
        <taxon>mimosoid clade</taxon>
        <taxon>Acacieae</taxon>
        <taxon>Acacia</taxon>
    </lineage>
</organism>
<dbReference type="PANTHER" id="PTHR31672:SF13">
    <property type="entry name" value="F-BOX PROTEIN CPR30-LIKE"/>
    <property type="match status" value="1"/>
</dbReference>
<dbReference type="AlphaFoldDB" id="A0AAE1JCP9"/>
<comment type="caution">
    <text evidence="2">The sequence shown here is derived from an EMBL/GenBank/DDBJ whole genome shotgun (WGS) entry which is preliminary data.</text>
</comment>
<evidence type="ECO:0000259" key="1">
    <source>
        <dbReference type="PROSITE" id="PS50181"/>
    </source>
</evidence>
<dbReference type="InterPro" id="IPR013187">
    <property type="entry name" value="F-box-assoc_dom_typ3"/>
</dbReference>
<dbReference type="InterPro" id="IPR001810">
    <property type="entry name" value="F-box_dom"/>
</dbReference>
<dbReference type="Pfam" id="PF08268">
    <property type="entry name" value="FBA_3"/>
    <property type="match status" value="1"/>
</dbReference>
<evidence type="ECO:0000313" key="3">
    <source>
        <dbReference type="Proteomes" id="UP001293593"/>
    </source>
</evidence>
<dbReference type="PROSITE" id="PS50181">
    <property type="entry name" value="FBOX"/>
    <property type="match status" value="1"/>
</dbReference>
<dbReference type="NCBIfam" id="TIGR01640">
    <property type="entry name" value="F_box_assoc_1"/>
    <property type="match status" value="1"/>
</dbReference>